<dbReference type="OrthoDB" id="409121at2759"/>
<dbReference type="AlphaFoldDB" id="A0A6A4GVC6"/>
<reference evidence="2" key="1">
    <citation type="journal article" date="2019" name="Environ. Microbiol.">
        <title>Fungal ecological strategies reflected in gene transcription - a case study of two litter decomposers.</title>
        <authorList>
            <person name="Barbi F."/>
            <person name="Kohler A."/>
            <person name="Barry K."/>
            <person name="Baskaran P."/>
            <person name="Daum C."/>
            <person name="Fauchery L."/>
            <person name="Ihrmark K."/>
            <person name="Kuo A."/>
            <person name="LaButti K."/>
            <person name="Lipzen A."/>
            <person name="Morin E."/>
            <person name="Grigoriev I.V."/>
            <person name="Henrissat B."/>
            <person name="Lindahl B."/>
            <person name="Martin F."/>
        </authorList>
    </citation>
    <scope>NUCLEOTIDE SEQUENCE</scope>
    <source>
        <strain evidence="2">JB14</strain>
    </source>
</reference>
<feature type="signal peptide" evidence="1">
    <location>
        <begin position="1"/>
        <end position="22"/>
    </location>
</feature>
<keyword evidence="1" id="KW-0732">Signal</keyword>
<sequence length="279" mass="31106">MAPLFEKLLLVLSVGTTLRVSAQNISANSTFDAFVPTTVAQILASSIFQPTYVPFATIHNTYLELQSSFNSTFVFSQNITLPETFKHSERMVHYGLALLHSTGFPKNTPGVAQISFAELSKRFFLSAIMHDVGVTNNTEALTHPAHAMSFELWGAFMAYDHLHETLPELNAVQVGDITESIALHTTQYLQGNSSATGWLLQNTAIFDIWGYDVYGPGSFAPFWNTQTIAEIEQAFPRDTFIAEFEADLTEQEVLKPNCIFTHSFWDFNDAKISTIVPSY</sequence>
<dbReference type="Proteomes" id="UP000799118">
    <property type="component" value="Unassembled WGS sequence"/>
</dbReference>
<protein>
    <recommendedName>
        <fullName evidence="4">Cyanamide hydratase</fullName>
    </recommendedName>
</protein>
<accession>A0A6A4GVC6</accession>
<gene>
    <name evidence="2" type="ORF">BT96DRAFT_980737</name>
</gene>
<evidence type="ECO:0000313" key="3">
    <source>
        <dbReference type="Proteomes" id="UP000799118"/>
    </source>
</evidence>
<evidence type="ECO:0008006" key="4">
    <source>
        <dbReference type="Google" id="ProtNLM"/>
    </source>
</evidence>
<dbReference type="PANTHER" id="PTHR35569:SF1">
    <property type="entry name" value="CYANAMIDE HYDRATASE DDI2-RELATED"/>
    <property type="match status" value="1"/>
</dbReference>
<dbReference type="PANTHER" id="PTHR35569">
    <property type="entry name" value="CYANAMIDE HYDRATASE DDI2-RELATED"/>
    <property type="match status" value="1"/>
</dbReference>
<evidence type="ECO:0000313" key="2">
    <source>
        <dbReference type="EMBL" id="KAE9389363.1"/>
    </source>
</evidence>
<keyword evidence="3" id="KW-1185">Reference proteome</keyword>
<dbReference type="EMBL" id="ML769700">
    <property type="protein sequence ID" value="KAE9389363.1"/>
    <property type="molecule type" value="Genomic_DNA"/>
</dbReference>
<feature type="chain" id="PRO_5025592819" description="Cyanamide hydratase" evidence="1">
    <location>
        <begin position="23"/>
        <end position="279"/>
    </location>
</feature>
<proteinExistence type="predicted"/>
<name>A0A6A4GVC6_9AGAR</name>
<evidence type="ECO:0000256" key="1">
    <source>
        <dbReference type="SAM" id="SignalP"/>
    </source>
</evidence>
<organism evidence="2 3">
    <name type="scientific">Gymnopus androsaceus JB14</name>
    <dbReference type="NCBI Taxonomy" id="1447944"/>
    <lineage>
        <taxon>Eukaryota</taxon>
        <taxon>Fungi</taxon>
        <taxon>Dikarya</taxon>
        <taxon>Basidiomycota</taxon>
        <taxon>Agaricomycotina</taxon>
        <taxon>Agaricomycetes</taxon>
        <taxon>Agaricomycetidae</taxon>
        <taxon>Agaricales</taxon>
        <taxon>Marasmiineae</taxon>
        <taxon>Omphalotaceae</taxon>
        <taxon>Gymnopus</taxon>
    </lineage>
</organism>